<dbReference type="PROSITE" id="PS51099">
    <property type="entry name" value="PTS_EIIB_TYPE_2"/>
    <property type="match status" value="1"/>
</dbReference>
<evidence type="ECO:0000256" key="4">
    <source>
        <dbReference type="ARBA" id="ARBA00023159"/>
    </source>
</evidence>
<keyword evidence="10" id="KW-1185">Reference proteome</keyword>
<reference evidence="9 10" key="2">
    <citation type="submission" date="2020-01" db="EMBL/GenBank/DDBJ databases">
        <title>Clostridiaceae sp. nov. isolated from the gut of human by culturomics.</title>
        <authorList>
            <person name="Chang Y."/>
        </authorList>
    </citation>
    <scope>NUCLEOTIDE SEQUENCE [LARGE SCALE GENOMIC DNA]</scope>
    <source>
        <strain evidence="9 10">DONG20-135</strain>
    </source>
</reference>
<dbReference type="InterPro" id="IPR007737">
    <property type="entry name" value="Mga_HTH"/>
</dbReference>
<dbReference type="AlphaFoldDB" id="A0A6N8U7C7"/>
<dbReference type="InterPro" id="IPR036388">
    <property type="entry name" value="WH-like_DNA-bd_sf"/>
</dbReference>
<name>A0A6N8U7C7_9FIRM</name>
<evidence type="ECO:0000256" key="3">
    <source>
        <dbReference type="ARBA" id="ARBA00023015"/>
    </source>
</evidence>
<dbReference type="Pfam" id="PF05043">
    <property type="entry name" value="Mga"/>
    <property type="match status" value="1"/>
</dbReference>
<feature type="domain" description="PRD" evidence="8">
    <location>
        <begin position="253"/>
        <end position="361"/>
    </location>
</feature>
<dbReference type="EMBL" id="WUUQ01000001">
    <property type="protein sequence ID" value="MXQ72439.1"/>
    <property type="molecule type" value="Genomic_DNA"/>
</dbReference>
<keyword evidence="2" id="KW-0677">Repeat</keyword>
<dbReference type="GO" id="GO:0006355">
    <property type="term" value="P:regulation of DNA-templated transcription"/>
    <property type="evidence" value="ECO:0007669"/>
    <property type="project" value="InterPro"/>
</dbReference>
<sequence length="639" mass="73864">MKERENRILEYIIEHNRVGLEELLQEFSISKRTLYYDIESINYHIRNCGQIKNIERSFCYVGNYHSLQDILNNTDERYNAMENRKPYILYQILNQHRKLTIESLADEMYVSKNTIVQTLDEIKKDLAEQGLALKTRPAYEIAGDEWQIRSLYILLMQEDNNLLNHLQKEVLAFDRAAGLNLTDYSLATLSQFCSFLKKRFSSRKWISPLPFKDEVQQFPYYPFIKNLIADMPEAEQIYLGAYISSLPSLNAQVEASRIKHYVETLMMQFEARTAVSIDNPEEFKKNIERHLLSSYYRIKFRFPIANPSLEEIKRNHGSLFKIIKNLIEDESRFPDFKGIREEEIGFLAAYFGGYLRGSKTGCGRKNKVLLVCPNGLMVSKTLEIQLYNYIPAIQIIGNIALKDLPDFQAQYDYIVSTISIPDHENVLVVNPLLTRLDIDMLMSKLIHISAMNVHFDVESIMHLVKQHASDVDENKLKQDLERLLYKREEKENYQPMLKELLNEKRIRTADYVDNWKSAIELAAKPLLEEGTIEQTYVDQMIASVEEHGPYIVLADEFALPHASAASGVHELSMSLLIVKEPVDLLGKPVRLFMVLATIDNSSHMKALASLTEILYDDANMKLFQSGDISAIMKLIQDKG</sequence>
<organism evidence="9 10">
    <name type="scientific">Copranaerobaculum intestinale</name>
    <dbReference type="NCBI Taxonomy" id="2692629"/>
    <lineage>
        <taxon>Bacteria</taxon>
        <taxon>Bacillati</taxon>
        <taxon>Bacillota</taxon>
        <taxon>Erysipelotrichia</taxon>
        <taxon>Erysipelotrichales</taxon>
        <taxon>Erysipelotrichaceae</taxon>
        <taxon>Copranaerobaculum</taxon>
    </lineage>
</organism>
<dbReference type="SUPFAM" id="SSF52794">
    <property type="entry name" value="PTS system IIB component-like"/>
    <property type="match status" value="1"/>
</dbReference>
<dbReference type="InterPro" id="IPR002178">
    <property type="entry name" value="PTS_EIIA_type-2_dom"/>
</dbReference>
<reference evidence="9 10" key="1">
    <citation type="submission" date="2019-12" db="EMBL/GenBank/DDBJ databases">
        <authorList>
            <person name="Yang R."/>
        </authorList>
    </citation>
    <scope>NUCLEOTIDE SEQUENCE [LARGE SCALE GENOMIC DNA]</scope>
    <source>
        <strain evidence="9 10">DONG20-135</strain>
    </source>
</reference>
<proteinExistence type="predicted"/>
<evidence type="ECO:0000256" key="2">
    <source>
        <dbReference type="ARBA" id="ARBA00022737"/>
    </source>
</evidence>
<evidence type="ECO:0000259" key="6">
    <source>
        <dbReference type="PROSITE" id="PS51094"/>
    </source>
</evidence>
<dbReference type="PANTHER" id="PTHR30185:SF9">
    <property type="entry name" value="MANNITOL-SPECIFIC PHOSPHOTRANSFERASE ENZYME IIA COMPONENT"/>
    <property type="match status" value="1"/>
</dbReference>
<evidence type="ECO:0000313" key="10">
    <source>
        <dbReference type="Proteomes" id="UP000434036"/>
    </source>
</evidence>
<dbReference type="InterPro" id="IPR036095">
    <property type="entry name" value="PTS_EIIB-like_sf"/>
</dbReference>
<dbReference type="GO" id="GO:0009401">
    <property type="term" value="P:phosphoenolpyruvate-dependent sugar phosphotransferase system"/>
    <property type="evidence" value="ECO:0007669"/>
    <property type="project" value="InterPro"/>
</dbReference>
<dbReference type="Pfam" id="PF00874">
    <property type="entry name" value="PRD"/>
    <property type="match status" value="1"/>
</dbReference>
<dbReference type="PANTHER" id="PTHR30185">
    <property type="entry name" value="CRYPTIC BETA-GLUCOSIDE BGL OPERON ANTITERMINATOR"/>
    <property type="match status" value="1"/>
</dbReference>
<dbReference type="SUPFAM" id="SSF55804">
    <property type="entry name" value="Phoshotransferase/anion transport protein"/>
    <property type="match status" value="1"/>
</dbReference>
<keyword evidence="5" id="KW-0804">Transcription</keyword>
<keyword evidence="3" id="KW-0805">Transcription regulation</keyword>
<dbReference type="GO" id="GO:0008982">
    <property type="term" value="F:protein-N(PI)-phosphohistidine-sugar phosphotransferase activity"/>
    <property type="evidence" value="ECO:0007669"/>
    <property type="project" value="InterPro"/>
</dbReference>
<evidence type="ECO:0000259" key="8">
    <source>
        <dbReference type="PROSITE" id="PS51372"/>
    </source>
</evidence>
<comment type="caution">
    <text evidence="9">The sequence shown here is derived from an EMBL/GenBank/DDBJ whole genome shotgun (WGS) entry which is preliminary data.</text>
</comment>
<evidence type="ECO:0000256" key="5">
    <source>
        <dbReference type="ARBA" id="ARBA00023163"/>
    </source>
</evidence>
<dbReference type="CDD" id="cd05568">
    <property type="entry name" value="PTS_IIB_bgl_like"/>
    <property type="match status" value="1"/>
</dbReference>
<dbReference type="CDD" id="cd00211">
    <property type="entry name" value="PTS_IIA_fru"/>
    <property type="match status" value="1"/>
</dbReference>
<dbReference type="Pfam" id="PF00359">
    <property type="entry name" value="PTS_EIIA_2"/>
    <property type="match status" value="1"/>
</dbReference>
<evidence type="ECO:0000259" key="7">
    <source>
        <dbReference type="PROSITE" id="PS51099"/>
    </source>
</evidence>
<feature type="domain" description="PTS EIIA type-2" evidence="6">
    <location>
        <begin position="499"/>
        <end position="638"/>
    </location>
</feature>
<dbReference type="RefSeq" id="WP_160623937.1">
    <property type="nucleotide sequence ID" value="NZ_WUUQ01000001.1"/>
</dbReference>
<dbReference type="Gene3D" id="1.10.10.10">
    <property type="entry name" value="Winged helix-like DNA-binding domain superfamily/Winged helix DNA-binding domain"/>
    <property type="match status" value="2"/>
</dbReference>
<keyword evidence="1" id="KW-0808">Transferase</keyword>
<keyword evidence="4" id="KW-0010">Activator</keyword>
<evidence type="ECO:0000256" key="1">
    <source>
        <dbReference type="ARBA" id="ARBA00022679"/>
    </source>
</evidence>
<dbReference type="Proteomes" id="UP000434036">
    <property type="component" value="Unassembled WGS sequence"/>
</dbReference>
<dbReference type="PROSITE" id="PS51094">
    <property type="entry name" value="PTS_EIIA_TYPE_2"/>
    <property type="match status" value="1"/>
</dbReference>
<dbReference type="SUPFAM" id="SSF63520">
    <property type="entry name" value="PTS-regulatory domain, PRD"/>
    <property type="match status" value="1"/>
</dbReference>
<dbReference type="InterPro" id="IPR036634">
    <property type="entry name" value="PRD_sf"/>
</dbReference>
<gene>
    <name evidence="9" type="ORF">GSF08_00595</name>
</gene>
<accession>A0A6N8U7C7</accession>
<feature type="domain" description="PTS EIIB type-2" evidence="7">
    <location>
        <begin position="366"/>
        <end position="453"/>
    </location>
</feature>
<dbReference type="Gene3D" id="3.40.50.2300">
    <property type="match status" value="1"/>
</dbReference>
<dbReference type="Gene3D" id="3.40.930.10">
    <property type="entry name" value="Mannitol-specific EII, Chain A"/>
    <property type="match status" value="1"/>
</dbReference>
<evidence type="ECO:0000313" key="9">
    <source>
        <dbReference type="EMBL" id="MXQ72439.1"/>
    </source>
</evidence>
<dbReference type="InterPro" id="IPR016152">
    <property type="entry name" value="PTrfase/Anion_transptr"/>
</dbReference>
<dbReference type="InterPro" id="IPR050661">
    <property type="entry name" value="BglG_antiterminators"/>
</dbReference>
<dbReference type="InterPro" id="IPR011608">
    <property type="entry name" value="PRD"/>
</dbReference>
<protein>
    <submittedName>
        <fullName evidence="9">PTS transporter subunit EIIA</fullName>
    </submittedName>
</protein>
<dbReference type="PROSITE" id="PS51372">
    <property type="entry name" value="PRD_2"/>
    <property type="match status" value="1"/>
</dbReference>
<dbReference type="Gene3D" id="1.10.1790.10">
    <property type="entry name" value="PRD domain"/>
    <property type="match status" value="1"/>
</dbReference>
<dbReference type="InterPro" id="IPR013011">
    <property type="entry name" value="PTS_EIIB_2"/>
</dbReference>